<dbReference type="Gene3D" id="1.10.1740.10">
    <property type="match status" value="1"/>
</dbReference>
<evidence type="ECO:0000256" key="4">
    <source>
        <dbReference type="ARBA" id="ARBA00023163"/>
    </source>
</evidence>
<accession>A0A927ISI9</accession>
<evidence type="ECO:0000259" key="6">
    <source>
        <dbReference type="Pfam" id="PF08281"/>
    </source>
</evidence>
<dbReference type="SUPFAM" id="SSF88659">
    <property type="entry name" value="Sigma3 and sigma4 domains of RNA polymerase sigma factors"/>
    <property type="match status" value="1"/>
</dbReference>
<dbReference type="SUPFAM" id="SSF88946">
    <property type="entry name" value="Sigma2 domain of RNA polymerase sigma factors"/>
    <property type="match status" value="1"/>
</dbReference>
<evidence type="ECO:0000256" key="2">
    <source>
        <dbReference type="ARBA" id="ARBA00023015"/>
    </source>
</evidence>
<keyword evidence="8" id="KW-1185">Reference proteome</keyword>
<dbReference type="InterPro" id="IPR013324">
    <property type="entry name" value="RNA_pol_sigma_r3/r4-like"/>
</dbReference>
<reference evidence="7" key="1">
    <citation type="submission" date="2020-09" db="EMBL/GenBank/DDBJ databases">
        <title>Genome seq and assembly of Devosia sp.</title>
        <authorList>
            <person name="Chhetri G."/>
        </authorList>
    </citation>
    <scope>NUCLEOTIDE SEQUENCE</scope>
    <source>
        <strain evidence="7">PTR5</strain>
    </source>
</reference>
<sequence length="175" mass="19745">MPDQTKIERRYADIAADHGGMIARMAAAYEREPAARQDLEQDIHMHLWRSLAVFRDQCSPATWTWRVAHNVCARHVEMAARRRPANGWVVLDGTDLPDSRATPETVTDDRLTLERLYALIDRLRPADRQVVLLYLEDVDAAGIAEITGLTPGAVATRIHRIKALLARGFEKEAQP</sequence>
<dbReference type="InterPro" id="IPR013325">
    <property type="entry name" value="RNA_pol_sigma_r2"/>
</dbReference>
<dbReference type="GO" id="GO:0006352">
    <property type="term" value="P:DNA-templated transcription initiation"/>
    <property type="evidence" value="ECO:0007669"/>
    <property type="project" value="InterPro"/>
</dbReference>
<keyword evidence="2" id="KW-0805">Transcription regulation</keyword>
<dbReference type="Pfam" id="PF04542">
    <property type="entry name" value="Sigma70_r2"/>
    <property type="match status" value="1"/>
</dbReference>
<keyword evidence="4" id="KW-0804">Transcription</keyword>
<dbReference type="PANTHER" id="PTHR43133">
    <property type="entry name" value="RNA POLYMERASE ECF-TYPE SIGMA FACTO"/>
    <property type="match status" value="1"/>
</dbReference>
<dbReference type="GO" id="GO:0016987">
    <property type="term" value="F:sigma factor activity"/>
    <property type="evidence" value="ECO:0007669"/>
    <property type="project" value="UniProtKB-KW"/>
</dbReference>
<dbReference type="InterPro" id="IPR013249">
    <property type="entry name" value="RNA_pol_sigma70_r4_t2"/>
</dbReference>
<evidence type="ECO:0000259" key="5">
    <source>
        <dbReference type="Pfam" id="PF04542"/>
    </source>
</evidence>
<dbReference type="PANTHER" id="PTHR43133:SF45">
    <property type="entry name" value="RNA POLYMERASE ECF-TYPE SIGMA FACTOR"/>
    <property type="match status" value="1"/>
</dbReference>
<dbReference type="Gene3D" id="1.10.10.10">
    <property type="entry name" value="Winged helix-like DNA-binding domain superfamily/Winged helix DNA-binding domain"/>
    <property type="match status" value="1"/>
</dbReference>
<dbReference type="Proteomes" id="UP000654108">
    <property type="component" value="Unassembled WGS sequence"/>
</dbReference>
<dbReference type="GO" id="GO:0003677">
    <property type="term" value="F:DNA binding"/>
    <property type="evidence" value="ECO:0007669"/>
    <property type="project" value="InterPro"/>
</dbReference>
<feature type="domain" description="RNA polymerase sigma factor 70 region 4 type 2" evidence="6">
    <location>
        <begin position="114"/>
        <end position="164"/>
    </location>
</feature>
<dbReference type="AlphaFoldDB" id="A0A927ISI9"/>
<evidence type="ECO:0000256" key="3">
    <source>
        <dbReference type="ARBA" id="ARBA00023082"/>
    </source>
</evidence>
<keyword evidence="3" id="KW-0731">Sigma factor</keyword>
<name>A0A927ISI9_9HYPH</name>
<dbReference type="EMBL" id="JACYFU010000002">
    <property type="protein sequence ID" value="MBD8065524.1"/>
    <property type="molecule type" value="Genomic_DNA"/>
</dbReference>
<comment type="similarity">
    <text evidence="1">Belongs to the sigma-70 factor family. ECF subfamily.</text>
</comment>
<evidence type="ECO:0000313" key="8">
    <source>
        <dbReference type="Proteomes" id="UP000654108"/>
    </source>
</evidence>
<proteinExistence type="inferred from homology"/>
<dbReference type="InterPro" id="IPR007627">
    <property type="entry name" value="RNA_pol_sigma70_r2"/>
</dbReference>
<protein>
    <submittedName>
        <fullName evidence="7">Sigma-70 family RNA polymerase sigma factor</fullName>
    </submittedName>
</protein>
<dbReference type="NCBIfam" id="TIGR02937">
    <property type="entry name" value="sigma70-ECF"/>
    <property type="match status" value="1"/>
</dbReference>
<dbReference type="InterPro" id="IPR014284">
    <property type="entry name" value="RNA_pol_sigma-70_dom"/>
</dbReference>
<evidence type="ECO:0000313" key="7">
    <source>
        <dbReference type="EMBL" id="MBD8065524.1"/>
    </source>
</evidence>
<dbReference type="InterPro" id="IPR036388">
    <property type="entry name" value="WH-like_DNA-bd_sf"/>
</dbReference>
<feature type="domain" description="RNA polymerase sigma-70 region 2" evidence="5">
    <location>
        <begin position="17"/>
        <end position="81"/>
    </location>
</feature>
<dbReference type="Pfam" id="PF08281">
    <property type="entry name" value="Sigma70_r4_2"/>
    <property type="match status" value="1"/>
</dbReference>
<dbReference type="InterPro" id="IPR039425">
    <property type="entry name" value="RNA_pol_sigma-70-like"/>
</dbReference>
<evidence type="ECO:0000256" key="1">
    <source>
        <dbReference type="ARBA" id="ARBA00010641"/>
    </source>
</evidence>
<comment type="caution">
    <text evidence="7">The sequence shown here is derived from an EMBL/GenBank/DDBJ whole genome shotgun (WGS) entry which is preliminary data.</text>
</comment>
<dbReference type="RefSeq" id="WP_191774500.1">
    <property type="nucleotide sequence ID" value="NZ_JACYFU010000002.1"/>
</dbReference>
<gene>
    <name evidence="7" type="ORF">IC608_08555</name>
</gene>
<organism evidence="7 8">
    <name type="scientific">Devosia oryzisoli</name>
    <dbReference type="NCBI Taxonomy" id="2774138"/>
    <lineage>
        <taxon>Bacteria</taxon>
        <taxon>Pseudomonadati</taxon>
        <taxon>Pseudomonadota</taxon>
        <taxon>Alphaproteobacteria</taxon>
        <taxon>Hyphomicrobiales</taxon>
        <taxon>Devosiaceae</taxon>
        <taxon>Devosia</taxon>
    </lineage>
</organism>